<evidence type="ECO:0000256" key="3">
    <source>
        <dbReference type="ARBA" id="ARBA00022801"/>
    </source>
</evidence>
<dbReference type="OrthoDB" id="9813694at2"/>
<comment type="cofactor">
    <cofactor evidence="9">
        <name>a divalent metal cation</name>
        <dbReference type="ChEBI" id="CHEBI:60240"/>
    </cofactor>
</comment>
<evidence type="ECO:0000256" key="7">
    <source>
        <dbReference type="ARBA" id="ARBA00060749"/>
    </source>
</evidence>
<evidence type="ECO:0000256" key="8">
    <source>
        <dbReference type="ARBA" id="ARBA00068163"/>
    </source>
</evidence>
<dbReference type="GO" id="GO:0005737">
    <property type="term" value="C:cytoplasm"/>
    <property type="evidence" value="ECO:0007669"/>
    <property type="project" value="UniProtKB-SubCell"/>
</dbReference>
<dbReference type="RefSeq" id="WP_136548042.1">
    <property type="nucleotide sequence ID" value="NZ_CP031093.1"/>
</dbReference>
<evidence type="ECO:0000313" key="11">
    <source>
        <dbReference type="Proteomes" id="UP000298049"/>
    </source>
</evidence>
<dbReference type="EMBL" id="CP031093">
    <property type="protein sequence ID" value="QCF27857.1"/>
    <property type="molecule type" value="Genomic_DNA"/>
</dbReference>
<dbReference type="Proteomes" id="UP000298049">
    <property type="component" value="Chromosome"/>
</dbReference>
<keyword evidence="3 9" id="KW-0378">Hydrolase</keyword>
<comment type="function">
    <text evidence="6 9">Nucleoside triphosphate pyrophosphatase that hydrolyzes 7-methyl-GTP (m(7)GTP). May have a dual role in cell division arrest and in preventing the incorporation of modified nucleotides into cellular nucleic acids.</text>
</comment>
<dbReference type="PIRSF" id="PIRSF006305">
    <property type="entry name" value="Maf"/>
    <property type="match status" value="1"/>
</dbReference>
<dbReference type="NCBIfam" id="TIGR00172">
    <property type="entry name" value="maf"/>
    <property type="match status" value="1"/>
</dbReference>
<feature type="site" description="Important for substrate specificity" evidence="9">
    <location>
        <position position="157"/>
    </location>
</feature>
<dbReference type="SUPFAM" id="SSF52972">
    <property type="entry name" value="ITPase-like"/>
    <property type="match status" value="1"/>
</dbReference>
<evidence type="ECO:0000256" key="6">
    <source>
        <dbReference type="ARBA" id="ARBA00053369"/>
    </source>
</evidence>
<dbReference type="InterPro" id="IPR003697">
    <property type="entry name" value="Maf-like"/>
</dbReference>
<dbReference type="GO" id="GO:0047429">
    <property type="term" value="F:nucleoside triphosphate diphosphatase activity"/>
    <property type="evidence" value="ECO:0007669"/>
    <property type="project" value="InterPro"/>
</dbReference>
<dbReference type="CDD" id="cd00555">
    <property type="entry name" value="Maf"/>
    <property type="match status" value="1"/>
</dbReference>
<sequence>MTQPKLLLASTSPYRRRCLDNLGIRFDVAAPNVDETARPDEQASDLVLRLAREKSRALADRFPDHLIIGSDQLAVAADGKVMAKPGSLANAFEQLSHCSGSRVSFLTGISLHLASSQWEYATVEQFDVCFRNLAPDQIRRYLETERPFDCAGSFKMEGLGIALFERLEGRDPNALIGLPLIALEDGLQARGLSLMDYASTEGAP</sequence>
<dbReference type="GO" id="GO:0009117">
    <property type="term" value="P:nucleotide metabolic process"/>
    <property type="evidence" value="ECO:0007669"/>
    <property type="project" value="UniProtKB-KW"/>
</dbReference>
<feature type="active site" description="Proton acceptor" evidence="9">
    <location>
        <position position="71"/>
    </location>
</feature>
<dbReference type="EC" id="3.6.1.-" evidence="9"/>
<feature type="site" description="Important for substrate specificity" evidence="9">
    <location>
        <position position="14"/>
    </location>
</feature>
<dbReference type="HAMAP" id="MF_00528">
    <property type="entry name" value="Maf"/>
    <property type="match status" value="1"/>
</dbReference>
<keyword evidence="2 9" id="KW-0963">Cytoplasm</keyword>
<dbReference type="Gene3D" id="3.90.950.10">
    <property type="match status" value="1"/>
</dbReference>
<dbReference type="AlphaFoldDB" id="A0A4P7XNB5"/>
<gene>
    <name evidence="10" type="ORF">soil367_06515</name>
</gene>
<protein>
    <recommendedName>
        <fullName evidence="8 9">7-methyl-GTP pyrophosphatase</fullName>
        <shortName evidence="9">m(7)GTP pyrophosphatase</shortName>
        <ecNumber evidence="9">3.6.1.-</ecNumber>
    </recommendedName>
</protein>
<keyword evidence="11" id="KW-1185">Reference proteome</keyword>
<name>A0A4P7XNB5_9ALTE</name>
<comment type="caution">
    <text evidence="9">Lacks conserved residue(s) required for the propagation of feature annotation.</text>
</comment>
<comment type="subcellular location">
    <subcellularLocation>
        <location evidence="1 9">Cytoplasm</location>
    </subcellularLocation>
</comment>
<accession>A0A4P7XNB5</accession>
<proteinExistence type="inferred from homology"/>
<evidence type="ECO:0000256" key="5">
    <source>
        <dbReference type="ARBA" id="ARBA00050213"/>
    </source>
</evidence>
<evidence type="ECO:0000313" key="10">
    <source>
        <dbReference type="EMBL" id="QCF27857.1"/>
    </source>
</evidence>
<dbReference type="PANTHER" id="PTHR43213:SF10">
    <property type="entry name" value="7-METHYL-GTP PYROPHOSPHATASE"/>
    <property type="match status" value="1"/>
</dbReference>
<evidence type="ECO:0000256" key="9">
    <source>
        <dbReference type="HAMAP-Rule" id="MF_00528"/>
    </source>
</evidence>
<dbReference type="InterPro" id="IPR029001">
    <property type="entry name" value="ITPase-like_fam"/>
</dbReference>
<comment type="similarity">
    <text evidence="7 9">Belongs to the Maf family. YceF subfamily.</text>
</comment>
<comment type="catalytic activity">
    <reaction evidence="5 9">
        <text>N(7)-methyl-GTP + H2O = N(7)-methyl-GMP + diphosphate + H(+)</text>
        <dbReference type="Rhea" id="RHEA:58744"/>
        <dbReference type="ChEBI" id="CHEBI:15377"/>
        <dbReference type="ChEBI" id="CHEBI:15378"/>
        <dbReference type="ChEBI" id="CHEBI:33019"/>
        <dbReference type="ChEBI" id="CHEBI:58285"/>
        <dbReference type="ChEBI" id="CHEBI:87133"/>
    </reaction>
</comment>
<dbReference type="Pfam" id="PF02545">
    <property type="entry name" value="Maf"/>
    <property type="match status" value="1"/>
</dbReference>
<keyword evidence="4 9" id="KW-0546">Nucleotide metabolism</keyword>
<evidence type="ECO:0000256" key="4">
    <source>
        <dbReference type="ARBA" id="ARBA00023080"/>
    </source>
</evidence>
<evidence type="ECO:0000256" key="2">
    <source>
        <dbReference type="ARBA" id="ARBA00022490"/>
    </source>
</evidence>
<evidence type="ECO:0000256" key="1">
    <source>
        <dbReference type="ARBA" id="ARBA00004496"/>
    </source>
</evidence>
<organism evidence="10 11">
    <name type="scientific">Hydrocarboniclastica marina</name>
    <dbReference type="NCBI Taxonomy" id="2259620"/>
    <lineage>
        <taxon>Bacteria</taxon>
        <taxon>Pseudomonadati</taxon>
        <taxon>Pseudomonadota</taxon>
        <taxon>Gammaproteobacteria</taxon>
        <taxon>Alteromonadales</taxon>
        <taxon>Alteromonadaceae</taxon>
        <taxon>Hydrocarboniclastica</taxon>
    </lineage>
</organism>
<dbReference type="KEGG" id="hmi:soil367_06515"/>
<reference evidence="10 11" key="1">
    <citation type="submission" date="2018-07" db="EMBL/GenBank/DDBJ databases">
        <title>Marsedoiliclastica nanhaica gen. nov. sp. nov., a novel marine hydrocarbonoclastic bacterium isolated from an in-situ enriched hydrocarbon-degrading consortium in deep-sea sediment.</title>
        <authorList>
            <person name="Dong C."/>
            <person name="Ma T."/>
            <person name="Liu R."/>
            <person name="Shao Z."/>
        </authorList>
    </citation>
    <scope>NUCLEOTIDE SEQUENCE [LARGE SCALE GENOMIC DNA]</scope>
    <source>
        <strain evidence="11">soil36-7</strain>
    </source>
</reference>
<dbReference type="FunFam" id="3.90.950.10:FF:000005">
    <property type="entry name" value="7-methyl-GTP pyrophosphatase"/>
    <property type="match status" value="1"/>
</dbReference>
<dbReference type="PANTHER" id="PTHR43213">
    <property type="entry name" value="BIFUNCTIONAL DTTP/UTP PYROPHOSPHATASE/METHYLTRANSFERASE PROTEIN-RELATED"/>
    <property type="match status" value="1"/>
</dbReference>
<feature type="site" description="Important for substrate specificity" evidence="9">
    <location>
        <position position="72"/>
    </location>
</feature>